<dbReference type="GO" id="GO:0005576">
    <property type="term" value="C:extracellular region"/>
    <property type="evidence" value="ECO:0007669"/>
    <property type="project" value="UniProtKB-SubCell"/>
</dbReference>
<keyword evidence="8" id="KW-0966">Cell projection</keyword>
<dbReference type="GO" id="GO:0007155">
    <property type="term" value="P:cell adhesion"/>
    <property type="evidence" value="ECO:0007669"/>
    <property type="project" value="InterPro"/>
</dbReference>
<dbReference type="OrthoDB" id="9810816at2"/>
<gene>
    <name evidence="8" type="ORF">CWE11_03395</name>
</gene>
<keyword evidence="9" id="KW-1185">Reference proteome</keyword>
<evidence type="ECO:0000256" key="4">
    <source>
        <dbReference type="ARBA" id="ARBA00023143"/>
    </source>
</evidence>
<dbReference type="GO" id="GO:0071973">
    <property type="term" value="P:bacterial-type flagellum-dependent cell motility"/>
    <property type="evidence" value="ECO:0007669"/>
    <property type="project" value="TreeGrafter"/>
</dbReference>
<keyword evidence="8" id="KW-0969">Cilium</keyword>
<dbReference type="InterPro" id="IPR040026">
    <property type="entry name" value="FliD"/>
</dbReference>
<protein>
    <recommendedName>
        <fullName evidence="5">Flagellar hook-associated protein 2</fullName>
        <shortName evidence="5">HAP2</shortName>
    </recommendedName>
    <alternativeName>
        <fullName evidence="5">Flagellar cap protein</fullName>
    </alternativeName>
</protein>
<dbReference type="InterPro" id="IPR010810">
    <property type="entry name" value="Flagellin_hook_IN_motif"/>
</dbReference>
<reference evidence="8 9" key="1">
    <citation type="journal article" date="2011" name="Front. Microbiol.">
        <title>Genomic signatures of strain selection and enhancement in Bacillus atrophaeus var. globigii, a historical biowarfare simulant.</title>
        <authorList>
            <person name="Gibbons H.S."/>
            <person name="Broomall S.M."/>
            <person name="McNew L.A."/>
            <person name="Daligault H."/>
            <person name="Chapman C."/>
            <person name="Bruce D."/>
            <person name="Karavis M."/>
            <person name="Krepps M."/>
            <person name="McGregor P.A."/>
            <person name="Hong C."/>
            <person name="Park K.H."/>
            <person name="Akmal A."/>
            <person name="Feldman A."/>
            <person name="Lin J.S."/>
            <person name="Chang W.E."/>
            <person name="Higgs B.W."/>
            <person name="Demirev P."/>
            <person name="Lindquist J."/>
            <person name="Liem A."/>
            <person name="Fochler E."/>
            <person name="Read T.D."/>
            <person name="Tapia R."/>
            <person name="Johnson S."/>
            <person name="Bishop-Lilly K.A."/>
            <person name="Detter C."/>
            <person name="Han C."/>
            <person name="Sozhamannan S."/>
            <person name="Rosenzweig C.N."/>
            <person name="Skowronski E.W."/>
        </authorList>
    </citation>
    <scope>NUCLEOTIDE SEQUENCE [LARGE SCALE GENOMIC DNA]</scope>
    <source>
        <strain evidence="8 9">GYP-17</strain>
    </source>
</reference>
<dbReference type="PANTHER" id="PTHR30288:SF0">
    <property type="entry name" value="FLAGELLAR HOOK-ASSOCIATED PROTEIN 2"/>
    <property type="match status" value="1"/>
</dbReference>
<dbReference type="GO" id="GO:0009421">
    <property type="term" value="C:bacterial-type flagellum filament cap"/>
    <property type="evidence" value="ECO:0007669"/>
    <property type="project" value="InterPro"/>
</dbReference>
<dbReference type="Pfam" id="PF07196">
    <property type="entry name" value="Flagellin_IN"/>
    <property type="match status" value="1"/>
</dbReference>
<keyword evidence="3" id="KW-0175">Coiled coil</keyword>
<feature type="domain" description="Flagellar hook-associated protein 2 C-terminal" evidence="7">
    <location>
        <begin position="211"/>
        <end position="431"/>
    </location>
</feature>
<evidence type="ECO:0000256" key="5">
    <source>
        <dbReference type="RuleBase" id="RU362066"/>
    </source>
</evidence>
<dbReference type="GO" id="GO:0009424">
    <property type="term" value="C:bacterial-type flagellum hook"/>
    <property type="evidence" value="ECO:0007669"/>
    <property type="project" value="UniProtKB-UniRule"/>
</dbReference>
<name>A0A432WPX2_9GAMM</name>
<dbReference type="Pfam" id="PF02465">
    <property type="entry name" value="FliD_N"/>
    <property type="match status" value="1"/>
</dbReference>
<dbReference type="EMBL" id="PIPM01000002">
    <property type="protein sequence ID" value="RUO35811.1"/>
    <property type="molecule type" value="Genomic_DNA"/>
</dbReference>
<comment type="caution">
    <text evidence="8">The sequence shown here is derived from an EMBL/GenBank/DDBJ whole genome shotgun (WGS) entry which is preliminary data.</text>
</comment>
<keyword evidence="5" id="KW-0964">Secreted</keyword>
<dbReference type="Pfam" id="PF07195">
    <property type="entry name" value="FliD_C"/>
    <property type="match status" value="1"/>
</dbReference>
<dbReference type="InterPro" id="IPR003481">
    <property type="entry name" value="FliD_N"/>
</dbReference>
<organism evidence="8 9">
    <name type="scientific">Aliidiomarina sanyensis</name>
    <dbReference type="NCBI Taxonomy" id="1249555"/>
    <lineage>
        <taxon>Bacteria</taxon>
        <taxon>Pseudomonadati</taxon>
        <taxon>Pseudomonadota</taxon>
        <taxon>Gammaproteobacteria</taxon>
        <taxon>Alteromonadales</taxon>
        <taxon>Idiomarinaceae</taxon>
        <taxon>Aliidiomarina</taxon>
    </lineage>
</organism>
<dbReference type="PANTHER" id="PTHR30288">
    <property type="entry name" value="FLAGELLAR CAP/ASSEMBLY PROTEIN FLID"/>
    <property type="match status" value="1"/>
</dbReference>
<evidence type="ECO:0000256" key="2">
    <source>
        <dbReference type="ARBA" id="ARBA00011255"/>
    </source>
</evidence>
<feature type="domain" description="Flagellar hook-associated protein 2 N-terminal" evidence="6">
    <location>
        <begin position="11"/>
        <end position="105"/>
    </location>
</feature>
<dbReference type="AlphaFoldDB" id="A0A432WPX2"/>
<keyword evidence="8" id="KW-0282">Flagellum</keyword>
<evidence type="ECO:0000313" key="8">
    <source>
        <dbReference type="EMBL" id="RUO35811.1"/>
    </source>
</evidence>
<comment type="function">
    <text evidence="5">Required for morphogenesis and for the elongation of the flagellar filament by facilitating polymerization of the flagellin monomers at the tip of growing filament. Forms a capping structure, which prevents flagellin subunits (transported through the central channel of the flagellum) from leaking out without polymerization at the distal end.</text>
</comment>
<comment type="subunit">
    <text evidence="2 5">Homopentamer.</text>
</comment>
<evidence type="ECO:0000259" key="6">
    <source>
        <dbReference type="Pfam" id="PF02465"/>
    </source>
</evidence>
<accession>A0A432WPX2</accession>
<dbReference type="RefSeq" id="WP_126776190.1">
    <property type="nucleotide sequence ID" value="NZ_PIPM01000002.1"/>
</dbReference>
<dbReference type="Proteomes" id="UP000288405">
    <property type="component" value="Unassembled WGS sequence"/>
</dbReference>
<evidence type="ECO:0000313" key="9">
    <source>
        <dbReference type="Proteomes" id="UP000288405"/>
    </source>
</evidence>
<proteinExistence type="inferred from homology"/>
<evidence type="ECO:0000256" key="1">
    <source>
        <dbReference type="ARBA" id="ARBA00009764"/>
    </source>
</evidence>
<comment type="subcellular location">
    <subcellularLocation>
        <location evidence="5">Secreted</location>
    </subcellularLocation>
    <subcellularLocation>
        <location evidence="5">Bacterial flagellum</location>
    </subcellularLocation>
</comment>
<evidence type="ECO:0000259" key="7">
    <source>
        <dbReference type="Pfam" id="PF07195"/>
    </source>
</evidence>
<comment type="similarity">
    <text evidence="1 5">Belongs to the FliD family.</text>
</comment>
<sequence>MASISVLGIGSGMDLNGLLDQLKAAERQKLQPITLQKRAQQAKISAYGKIESALTSFQDAVTKLNTRSTFQGVASQVSGSSVKAAAGANAPVGSYQVNVNSLAQAYSVATQGVADQNAQLGGGTVSFTRGDGSNFSVEIDPDKSSLSDIRNAINQSNQGVQASIVNDGSGTPYRLVLSSTETGTDAGLTSIDFGGALNGELTLDANTEIEARNASLTVNGIAITSQNNRVEGAIQGVTLDLEETGASTVNVARDTELTTDAVKEFVKAYNNLQKTMADLTRFGGEGGTNGELLGDSTLRMIQQRMRNVMSAGVGEGDMRMLRDVGIDLKLDGTLELDESKLDNLTSTNMTALANFFAGETRDGGLSGKLNTSISQLMDSNGPIKNTTKGLQDSIRRLDLRFERMEDSIERTIERYRTQFSQLDSMVARMNSTSMYLMQQFDIMNAQMGRK</sequence>
<evidence type="ECO:0000256" key="3">
    <source>
        <dbReference type="ARBA" id="ARBA00023054"/>
    </source>
</evidence>
<keyword evidence="4 5" id="KW-0975">Bacterial flagellum</keyword>
<dbReference type="InterPro" id="IPR010809">
    <property type="entry name" value="FliD_C"/>
</dbReference>